<evidence type="ECO:0000313" key="10">
    <source>
        <dbReference type="Proteomes" id="UP000316330"/>
    </source>
</evidence>
<dbReference type="CDD" id="cd04726">
    <property type="entry name" value="KGPDC_HPS"/>
    <property type="match status" value="1"/>
</dbReference>
<dbReference type="PANTHER" id="PTHR35039:SF3">
    <property type="entry name" value="3-KETO-L-GULONATE-6-PHOSPHATE DECARBOXYLASE SGBH-RELATED"/>
    <property type="match status" value="1"/>
</dbReference>
<dbReference type="InterPro" id="IPR017553">
    <property type="entry name" value="3-hexulose-6-phosphate_synth"/>
</dbReference>
<comment type="pathway">
    <text evidence="2">One-carbon metabolism; formaldehyde assimilation via RuMP pathway; D-fructose 6-phosphate from D-ribulose 5-phosphate and formaldehyde: step 1/2.</text>
</comment>
<dbReference type="SUPFAM" id="SSF51366">
    <property type="entry name" value="Ribulose-phoshate binding barrel"/>
    <property type="match status" value="1"/>
</dbReference>
<dbReference type="PANTHER" id="PTHR35039">
    <property type="entry name" value="3-KETO-L-GULONATE-6-PHOSPHATE DECARBOXYLASE SGBH-RELATED"/>
    <property type="match status" value="1"/>
</dbReference>
<evidence type="ECO:0000256" key="3">
    <source>
        <dbReference type="ARBA" id="ARBA00006350"/>
    </source>
</evidence>
<dbReference type="GO" id="GO:0006730">
    <property type="term" value="P:one-carbon metabolic process"/>
    <property type="evidence" value="ECO:0007669"/>
    <property type="project" value="UniProtKB-KW"/>
</dbReference>
<dbReference type="GO" id="GO:0043801">
    <property type="term" value="F:hexulose-6-phosphate synthase activity"/>
    <property type="evidence" value="ECO:0007669"/>
    <property type="project" value="UniProtKB-EC"/>
</dbReference>
<proteinExistence type="inferred from homology"/>
<accession>A0A559J919</accession>
<dbReference type="EC" id="4.1.2.43" evidence="4"/>
<dbReference type="InterPro" id="IPR011060">
    <property type="entry name" value="RibuloseP-bd_barrel"/>
</dbReference>
<protein>
    <recommendedName>
        <fullName evidence="4">3-hexulose-6-phosphate synthase</fullName>
        <ecNumber evidence="4">4.1.2.43</ecNumber>
    </recommendedName>
</protein>
<reference evidence="9 10" key="1">
    <citation type="submission" date="2019-07" db="EMBL/GenBank/DDBJ databases">
        <authorList>
            <person name="Kim J."/>
        </authorList>
    </citation>
    <scope>NUCLEOTIDE SEQUENCE [LARGE SCALE GENOMIC DNA]</scope>
    <source>
        <strain evidence="9 10">G13</strain>
    </source>
</reference>
<dbReference type="GO" id="GO:0019854">
    <property type="term" value="P:L-ascorbic acid catabolic process"/>
    <property type="evidence" value="ECO:0007669"/>
    <property type="project" value="TreeGrafter"/>
</dbReference>
<comment type="caution">
    <text evidence="9">The sequence shown here is derived from an EMBL/GenBank/DDBJ whole genome shotgun (WGS) entry which is preliminary data.</text>
</comment>
<dbReference type="Pfam" id="PF00215">
    <property type="entry name" value="OMPdecase"/>
    <property type="match status" value="1"/>
</dbReference>
<dbReference type="AlphaFoldDB" id="A0A559J919"/>
<dbReference type="OrthoDB" id="43475at2"/>
<keyword evidence="7" id="KW-0119">Carbohydrate metabolism</keyword>
<feature type="domain" description="Orotidine 5'-phosphate decarboxylase" evidence="8">
    <location>
        <begin position="2"/>
        <end position="202"/>
    </location>
</feature>
<dbReference type="FunFam" id="3.20.20.70:FF:000022">
    <property type="entry name" value="3-keto-L-gulonate-6-phosphate decarboxylase UlaD"/>
    <property type="match status" value="1"/>
</dbReference>
<dbReference type="GO" id="GO:0004590">
    <property type="term" value="F:orotidine-5'-phosphate decarboxylase activity"/>
    <property type="evidence" value="ECO:0007669"/>
    <property type="project" value="InterPro"/>
</dbReference>
<dbReference type="EMBL" id="VNJJ01000017">
    <property type="protein sequence ID" value="TVX96336.1"/>
    <property type="molecule type" value="Genomic_DNA"/>
</dbReference>
<dbReference type="GO" id="GO:0006207">
    <property type="term" value="P:'de novo' pyrimidine nucleobase biosynthetic process"/>
    <property type="evidence" value="ECO:0007669"/>
    <property type="project" value="InterPro"/>
</dbReference>
<dbReference type="InterPro" id="IPR013785">
    <property type="entry name" value="Aldolase_TIM"/>
</dbReference>
<dbReference type="SMART" id="SM00934">
    <property type="entry name" value="OMPdecase"/>
    <property type="match status" value="1"/>
</dbReference>
<dbReference type="InterPro" id="IPR001754">
    <property type="entry name" value="OMPdeCOase_dom"/>
</dbReference>
<dbReference type="Proteomes" id="UP000316330">
    <property type="component" value="Unassembled WGS sequence"/>
</dbReference>
<evidence type="ECO:0000256" key="6">
    <source>
        <dbReference type="ARBA" id="ARBA00023239"/>
    </source>
</evidence>
<keyword evidence="10" id="KW-1185">Reference proteome</keyword>
<dbReference type="Gene3D" id="3.20.20.70">
    <property type="entry name" value="Aldolase class I"/>
    <property type="match status" value="1"/>
</dbReference>
<evidence type="ECO:0000256" key="5">
    <source>
        <dbReference type="ARBA" id="ARBA00022563"/>
    </source>
</evidence>
<evidence type="ECO:0000313" key="9">
    <source>
        <dbReference type="EMBL" id="TVX96336.1"/>
    </source>
</evidence>
<comment type="similarity">
    <text evidence="3">Belongs to the HPS/KGPDC family. HPS subfamily.</text>
</comment>
<sequence>MKLQLALDFTDSQQAAAMLEKVNPWFDVVEVGTPLIKAEGMRAVAKMKAAVPDKWILADMKTMDAGDLEANLAFDAGADMVTVLAAASDITIRNAVLAAEKRQKKVIVDLIGMKDKLRRASEMVELGVHYLGVHSGYDEQSQGGDPLSALRELSAQTTMPLVVAGGIGLHNMAPIAACRPDIIVVGSQITAAKQPSETAKAIRGALHQFLEGGQTI</sequence>
<dbReference type="InterPro" id="IPR041710">
    <property type="entry name" value="HPS/KGPDC"/>
</dbReference>
<evidence type="ECO:0000256" key="4">
    <source>
        <dbReference type="ARBA" id="ARBA00012890"/>
    </source>
</evidence>
<evidence type="ECO:0000256" key="2">
    <source>
        <dbReference type="ARBA" id="ARBA00005014"/>
    </source>
</evidence>
<keyword evidence="5" id="KW-0554">One-carbon metabolism</keyword>
<organism evidence="9 10">
    <name type="scientific">Cohnella terricola</name>
    <dbReference type="NCBI Taxonomy" id="1289167"/>
    <lineage>
        <taxon>Bacteria</taxon>
        <taxon>Bacillati</taxon>
        <taxon>Bacillota</taxon>
        <taxon>Bacilli</taxon>
        <taxon>Bacillales</taxon>
        <taxon>Paenibacillaceae</taxon>
        <taxon>Cohnella</taxon>
    </lineage>
</organism>
<evidence type="ECO:0000256" key="1">
    <source>
        <dbReference type="ARBA" id="ARBA00000718"/>
    </source>
</evidence>
<comment type="catalytic activity">
    <reaction evidence="1">
        <text>D-ribulose 5-phosphate + formaldehyde = D-arabino-hex-3-ulose 6-phosphate</text>
        <dbReference type="Rhea" id="RHEA:25201"/>
        <dbReference type="ChEBI" id="CHEBI:16842"/>
        <dbReference type="ChEBI" id="CHEBI:58121"/>
        <dbReference type="ChEBI" id="CHEBI:58542"/>
        <dbReference type="EC" id="4.1.2.43"/>
    </reaction>
</comment>
<evidence type="ECO:0000256" key="7">
    <source>
        <dbReference type="ARBA" id="ARBA00023277"/>
    </source>
</evidence>
<gene>
    <name evidence="9" type="ORF">FPZ45_21295</name>
</gene>
<evidence type="ECO:0000259" key="8">
    <source>
        <dbReference type="SMART" id="SM00934"/>
    </source>
</evidence>
<name>A0A559J919_9BACL</name>
<dbReference type="NCBIfam" id="TIGR03128">
    <property type="entry name" value="RuMP_HxlA"/>
    <property type="match status" value="1"/>
</dbReference>
<dbReference type="GO" id="GO:0033982">
    <property type="term" value="F:3-dehydro-L-gulonate-6-phosphate decarboxylase activity"/>
    <property type="evidence" value="ECO:0007669"/>
    <property type="project" value="TreeGrafter"/>
</dbReference>
<keyword evidence="6" id="KW-0456">Lyase</keyword>